<evidence type="ECO:0000313" key="3">
    <source>
        <dbReference type="EMBL" id="GAX59307.1"/>
    </source>
</evidence>
<gene>
    <name evidence="3" type="ORF">SCALIN_C01_0238</name>
</gene>
<feature type="transmembrane region" description="Helical" evidence="1">
    <location>
        <begin position="226"/>
        <end position="243"/>
    </location>
</feature>
<dbReference type="AlphaFoldDB" id="A0A286TTV4"/>
<proteinExistence type="predicted"/>
<reference evidence="4" key="1">
    <citation type="journal article" date="2017" name="Environ. Microbiol. Rep.">
        <title>Genetic Diversity of Marine Anaerobic Ammonium-Oxidizing Bacteria as Revealed by Genomic and Proteomic Analyses of 'Candidatus Scalindua japonica'.</title>
        <authorList>
            <person name="Oshiki M."/>
            <person name="Mizuto K."/>
            <person name="Kimura Z."/>
            <person name="Kindaichi T."/>
            <person name="Satoh H."/>
            <person name="Okabe S."/>
        </authorList>
    </citation>
    <scope>NUCLEOTIDE SEQUENCE [LARGE SCALE GENOMIC DNA]</scope>
    <source>
        <strain evidence="4">husup-a2</strain>
    </source>
</reference>
<dbReference type="EMBL" id="BAOS01000001">
    <property type="protein sequence ID" value="GAX59307.1"/>
    <property type="molecule type" value="Genomic_DNA"/>
</dbReference>
<dbReference type="NCBIfam" id="TIGR02595">
    <property type="entry name" value="PEP_CTERM"/>
    <property type="match status" value="1"/>
</dbReference>
<protein>
    <recommendedName>
        <fullName evidence="2">Ice-binding protein C-terminal domain-containing protein</fullName>
    </recommendedName>
</protein>
<accession>A0A286TTV4</accession>
<dbReference type="RefSeq" id="WP_162532096.1">
    <property type="nucleotide sequence ID" value="NZ_BAOS01000001.1"/>
</dbReference>
<organism evidence="3 4">
    <name type="scientific">Candidatus Scalindua japonica</name>
    <dbReference type="NCBI Taxonomy" id="1284222"/>
    <lineage>
        <taxon>Bacteria</taxon>
        <taxon>Pseudomonadati</taxon>
        <taxon>Planctomycetota</taxon>
        <taxon>Candidatus Brocadiia</taxon>
        <taxon>Candidatus Brocadiales</taxon>
        <taxon>Candidatus Scalinduaceae</taxon>
        <taxon>Candidatus Scalindua</taxon>
    </lineage>
</organism>
<feature type="domain" description="Ice-binding protein C-terminal" evidence="2">
    <location>
        <begin position="221"/>
        <end position="246"/>
    </location>
</feature>
<dbReference type="Pfam" id="PF07589">
    <property type="entry name" value="PEP-CTERM"/>
    <property type="match status" value="1"/>
</dbReference>
<evidence type="ECO:0000259" key="2">
    <source>
        <dbReference type="Pfam" id="PF07589"/>
    </source>
</evidence>
<dbReference type="InterPro" id="IPR013424">
    <property type="entry name" value="Ice-binding_C"/>
</dbReference>
<evidence type="ECO:0000313" key="4">
    <source>
        <dbReference type="Proteomes" id="UP000218542"/>
    </source>
</evidence>
<comment type="caution">
    <text evidence="3">The sequence shown here is derived from an EMBL/GenBank/DDBJ whole genome shotgun (WGS) entry which is preliminary data.</text>
</comment>
<keyword evidence="1" id="KW-0812">Transmembrane</keyword>
<keyword evidence="1" id="KW-0472">Membrane</keyword>
<name>A0A286TTV4_9BACT</name>
<dbReference type="Proteomes" id="UP000218542">
    <property type="component" value="Unassembled WGS sequence"/>
</dbReference>
<keyword evidence="1" id="KW-1133">Transmembrane helix</keyword>
<evidence type="ECO:0000256" key="1">
    <source>
        <dbReference type="SAM" id="Phobius"/>
    </source>
</evidence>
<keyword evidence="4" id="KW-1185">Reference proteome</keyword>
<sequence length="254" mass="27850">MEIIKSYYNIKPKVVLCIVLISLFLIPLITYATTIYNIKDDWSDTNNPNGVWSLNRNGALLTARIAGGDSWGSPQQAWGSGQSFENIFKSNGTEQFTHDWQQDDIVTHTPNSTSQFHEIKWTSPEDGVFSISGAAWSTRALSRTNIWSLHSNGNLLTQGVLQFGPTSRANPFLFENGSNGSSVIQNLSLFKDDTIQLRIQNISGLGDYVGLNLQIEGGPAAVPEPATIALLGIGLTVLAGAEVRRRRKKKTINS</sequence>